<evidence type="ECO:0000313" key="2">
    <source>
        <dbReference type="Proteomes" id="UP000429607"/>
    </source>
</evidence>
<accession>A0A6A3GUF3</accession>
<dbReference type="Proteomes" id="UP000429607">
    <property type="component" value="Unassembled WGS sequence"/>
</dbReference>
<gene>
    <name evidence="1" type="ORF">PR001_g30372</name>
</gene>
<proteinExistence type="predicted"/>
<reference evidence="1 2" key="1">
    <citation type="submission" date="2018-09" db="EMBL/GenBank/DDBJ databases">
        <title>Genomic investigation of the strawberry pathogen Phytophthora fragariae indicates pathogenicity is determined by transcriptional variation in three key races.</title>
        <authorList>
            <person name="Adams T.M."/>
            <person name="Armitage A.D."/>
            <person name="Sobczyk M.K."/>
            <person name="Bates H.J."/>
            <person name="Dunwell J.M."/>
            <person name="Nellist C.F."/>
            <person name="Harrison R.J."/>
        </authorList>
    </citation>
    <scope>NUCLEOTIDE SEQUENCE [LARGE SCALE GENOMIC DNA]</scope>
    <source>
        <strain evidence="1 2">SCRP249</strain>
    </source>
</reference>
<evidence type="ECO:0000313" key="1">
    <source>
        <dbReference type="EMBL" id="KAE8960488.1"/>
    </source>
</evidence>
<comment type="caution">
    <text evidence="1">The sequence shown here is derived from an EMBL/GenBank/DDBJ whole genome shotgun (WGS) entry which is preliminary data.</text>
</comment>
<name>A0A6A3GUF3_9STRA</name>
<feature type="non-terminal residue" evidence="1">
    <location>
        <position position="87"/>
    </location>
</feature>
<dbReference type="AlphaFoldDB" id="A0A6A3GUF3"/>
<organism evidence="1 2">
    <name type="scientific">Phytophthora rubi</name>
    <dbReference type="NCBI Taxonomy" id="129364"/>
    <lineage>
        <taxon>Eukaryota</taxon>
        <taxon>Sar</taxon>
        <taxon>Stramenopiles</taxon>
        <taxon>Oomycota</taxon>
        <taxon>Peronosporomycetes</taxon>
        <taxon>Peronosporales</taxon>
        <taxon>Peronosporaceae</taxon>
        <taxon>Phytophthora</taxon>
    </lineage>
</organism>
<protein>
    <submittedName>
        <fullName evidence="1">Uncharacterized protein</fullName>
    </submittedName>
</protein>
<sequence>MFFRIQFGIALSHKGAIPALGFETVSGYIVGPEITRLLHSSGWAVFLAEFLSLLQDVLQIGHLLETMTLKGFLEGLIREVPHELPQM</sequence>
<dbReference type="EMBL" id="QXFV01006782">
    <property type="protein sequence ID" value="KAE8960488.1"/>
    <property type="molecule type" value="Genomic_DNA"/>
</dbReference>